<evidence type="ECO:0000313" key="3">
    <source>
        <dbReference type="Proteomes" id="UP001054889"/>
    </source>
</evidence>
<feature type="region of interest" description="Disordered" evidence="1">
    <location>
        <begin position="19"/>
        <end position="73"/>
    </location>
</feature>
<evidence type="ECO:0000313" key="2">
    <source>
        <dbReference type="EMBL" id="GJN40322.1"/>
    </source>
</evidence>
<dbReference type="AlphaFoldDB" id="A0AAV5FZ97"/>
<proteinExistence type="predicted"/>
<evidence type="ECO:0000256" key="1">
    <source>
        <dbReference type="SAM" id="MobiDB-lite"/>
    </source>
</evidence>
<gene>
    <name evidence="2" type="primary">gb29526</name>
    <name evidence="2" type="ORF">PR202_gb29526</name>
</gene>
<keyword evidence="3" id="KW-1185">Reference proteome</keyword>
<dbReference type="EMBL" id="BQKI01000112">
    <property type="protein sequence ID" value="GJN40322.1"/>
    <property type="molecule type" value="Genomic_DNA"/>
</dbReference>
<reference evidence="2" key="1">
    <citation type="journal article" date="2018" name="DNA Res.">
        <title>Multiple hybrid de novo genome assembly of finger millet, an orphan allotetraploid crop.</title>
        <authorList>
            <person name="Hatakeyama M."/>
            <person name="Aluri S."/>
            <person name="Balachadran M.T."/>
            <person name="Sivarajan S.R."/>
            <person name="Patrignani A."/>
            <person name="Gruter S."/>
            <person name="Poveda L."/>
            <person name="Shimizu-Inatsugi R."/>
            <person name="Baeten J."/>
            <person name="Francoijs K.J."/>
            <person name="Nataraja K.N."/>
            <person name="Reddy Y.A.N."/>
            <person name="Phadnis S."/>
            <person name="Ravikumar R.L."/>
            <person name="Schlapbach R."/>
            <person name="Sreeman S.M."/>
            <person name="Shimizu K.K."/>
        </authorList>
    </citation>
    <scope>NUCLEOTIDE SEQUENCE</scope>
</reference>
<dbReference type="Proteomes" id="UP001054889">
    <property type="component" value="Unassembled WGS sequence"/>
</dbReference>
<accession>A0AAV5FZ97</accession>
<name>A0AAV5FZ97_ELECO</name>
<protein>
    <submittedName>
        <fullName evidence="2">Uncharacterized protein</fullName>
    </submittedName>
</protein>
<organism evidence="2 3">
    <name type="scientific">Eleusine coracana subsp. coracana</name>
    <dbReference type="NCBI Taxonomy" id="191504"/>
    <lineage>
        <taxon>Eukaryota</taxon>
        <taxon>Viridiplantae</taxon>
        <taxon>Streptophyta</taxon>
        <taxon>Embryophyta</taxon>
        <taxon>Tracheophyta</taxon>
        <taxon>Spermatophyta</taxon>
        <taxon>Magnoliopsida</taxon>
        <taxon>Liliopsida</taxon>
        <taxon>Poales</taxon>
        <taxon>Poaceae</taxon>
        <taxon>PACMAD clade</taxon>
        <taxon>Chloridoideae</taxon>
        <taxon>Cynodonteae</taxon>
        <taxon>Eleusininae</taxon>
        <taxon>Eleusine</taxon>
    </lineage>
</organism>
<sequence>MGRKRERWRDDLRRWFGRGGAEAMGQARASGALVNDGLGSGKKQEPEKPGKKRRGGRSLIAQPGAAASGQRGCQAAAWCPARSARRRVAQRGGE</sequence>
<reference evidence="2" key="2">
    <citation type="submission" date="2021-12" db="EMBL/GenBank/DDBJ databases">
        <title>Resequencing data analysis of finger millet.</title>
        <authorList>
            <person name="Hatakeyama M."/>
            <person name="Aluri S."/>
            <person name="Balachadran M.T."/>
            <person name="Sivarajan S.R."/>
            <person name="Poveda L."/>
            <person name="Shimizu-Inatsugi R."/>
            <person name="Schlapbach R."/>
            <person name="Sreeman S.M."/>
            <person name="Shimizu K.K."/>
        </authorList>
    </citation>
    <scope>NUCLEOTIDE SEQUENCE</scope>
</reference>
<comment type="caution">
    <text evidence="2">The sequence shown here is derived from an EMBL/GenBank/DDBJ whole genome shotgun (WGS) entry which is preliminary data.</text>
</comment>